<reference evidence="2 3" key="1">
    <citation type="journal article" date="2014" name="Genome Announc.">
        <title>Draft Genome Sequence of Propane- and Butane-Oxidizing Actinobacterium Rhodococcus ruber IEGM 231.</title>
        <authorList>
            <person name="Ivshina I.B."/>
            <person name="Kuyukina M.S."/>
            <person name="Krivoruchko A.V."/>
            <person name="Barbe V."/>
            <person name="Fischer C."/>
        </authorList>
    </citation>
    <scope>NUCLEOTIDE SEQUENCE [LARGE SCALE GENOMIC DNA]</scope>
</reference>
<dbReference type="OrthoDB" id="3534574at2"/>
<dbReference type="AlphaFoldDB" id="A0A098BKV5"/>
<dbReference type="EMBL" id="CCSD01000058">
    <property type="protein sequence ID" value="CDZ89349.1"/>
    <property type="molecule type" value="Genomic_DNA"/>
</dbReference>
<dbReference type="RefSeq" id="WP_017679594.1">
    <property type="nucleotide sequence ID" value="NZ_CP023714.1"/>
</dbReference>
<evidence type="ECO:0000259" key="1">
    <source>
        <dbReference type="Pfam" id="PF08044"/>
    </source>
</evidence>
<dbReference type="Proteomes" id="UP000042997">
    <property type="component" value="Unassembled WGS sequence"/>
</dbReference>
<protein>
    <recommendedName>
        <fullName evidence="1">DUF1707 domain-containing protein</fullName>
    </recommendedName>
</protein>
<dbReference type="eggNOG" id="ENOG50339YM">
    <property type="taxonomic scope" value="Bacteria"/>
</dbReference>
<proteinExistence type="predicted"/>
<dbReference type="InterPro" id="IPR012551">
    <property type="entry name" value="DUF1707_SHOCT-like"/>
</dbReference>
<name>A0A098BKV5_9NOCA</name>
<accession>A0A098BKV5</accession>
<gene>
    <name evidence="2" type="ORF">RHRU231_470197</name>
</gene>
<evidence type="ECO:0000313" key="2">
    <source>
        <dbReference type="EMBL" id="CDZ89349.1"/>
    </source>
</evidence>
<sequence length="126" mass="13767">MADSPEVRIGTVEREQALNLLGEHFGAGRLTLTEFDERSAKAAAATTRAELDTLFTDLPPATPNTPAPVQDTAKAEQWEKWRTTAMALVPFVALVLFFVFDNWLWFLLIPVAGILFSATKGTKGGC</sequence>
<feature type="domain" description="DUF1707" evidence="1">
    <location>
        <begin position="7"/>
        <end position="59"/>
    </location>
</feature>
<evidence type="ECO:0000313" key="3">
    <source>
        <dbReference type="Proteomes" id="UP000042997"/>
    </source>
</evidence>
<dbReference type="Pfam" id="PF08044">
    <property type="entry name" value="DUF1707"/>
    <property type="match status" value="1"/>
</dbReference>
<organism evidence="2 3">
    <name type="scientific">Rhodococcus ruber</name>
    <dbReference type="NCBI Taxonomy" id="1830"/>
    <lineage>
        <taxon>Bacteria</taxon>
        <taxon>Bacillati</taxon>
        <taxon>Actinomycetota</taxon>
        <taxon>Actinomycetes</taxon>
        <taxon>Mycobacteriales</taxon>
        <taxon>Nocardiaceae</taxon>
        <taxon>Rhodococcus</taxon>
    </lineage>
</organism>